<keyword evidence="3" id="KW-1185">Reference proteome</keyword>
<dbReference type="InterPro" id="IPR050452">
    <property type="entry name" value="Metacaspase"/>
</dbReference>
<gene>
    <name evidence="2" type="ORF">ACFFH7_10505</name>
</gene>
<sequence>MGALYALVVGINSYRRRLHDLHGAVGDAEDVAALLGEQASAVVLLEHQATKAAIVAAFRQHLGRAGRGDSALFYFAGHGSEMPTPPCLRHTESSGMVQTLVCADSRTPGVTDLLDKELAVLLAEVARGGAHVAAVLDCCHSAGSTRGRAKEGVRGVEPLTSPAAHDELLPELTEPTRSGAVFSHAPTHVLLAACDIHEKAGERRTARGIRGVFSEALLTKLGTLPTGVTYRELAGSVACSVENFTRSQRPVLRPVENPLVDQPFLGGAYRGPLSGTIARHLRGEWRIDAGACHGITAGTPRSPVEFGVAGGELSERFHVVGTTATASTVVPVGWEPDAETQYPVVLTAVPLPECAVAVGNPEHAALATAVATAATGRTPSPHVRLVGIDHPFPGMQVVGRRPGVVDVVGGDGVPYVTGLSSDDPAEVVRTLEHIARWQRARSITNPVSALTGAVRLEIVFENGAPVPTDQSGVLQLAYRDETAPRVLVRLRNTHDRNLYCALLDLTDGFGIHPDLMPGSWVRAQYVATAADGWPIELGLPAGRPVIPGASTRDWFLLLVSELPFSTEPFRLPELGEPEQENSRSTAITGVIDQLGFAALHRQARVVGPAADWTTSIVALRTFAPG</sequence>
<evidence type="ECO:0000259" key="1">
    <source>
        <dbReference type="Pfam" id="PF00656"/>
    </source>
</evidence>
<evidence type="ECO:0000313" key="3">
    <source>
        <dbReference type="Proteomes" id="UP001589810"/>
    </source>
</evidence>
<proteinExistence type="predicted"/>
<dbReference type="EMBL" id="JBHLUD010000002">
    <property type="protein sequence ID" value="MFC0541913.1"/>
    <property type="molecule type" value="Genomic_DNA"/>
</dbReference>
<dbReference type="Pfam" id="PF00656">
    <property type="entry name" value="Peptidase_C14"/>
    <property type="match status" value="1"/>
</dbReference>
<organism evidence="2 3">
    <name type="scientific">Kutzneria chonburiensis</name>
    <dbReference type="NCBI Taxonomy" id="1483604"/>
    <lineage>
        <taxon>Bacteria</taxon>
        <taxon>Bacillati</taxon>
        <taxon>Actinomycetota</taxon>
        <taxon>Actinomycetes</taxon>
        <taxon>Pseudonocardiales</taxon>
        <taxon>Pseudonocardiaceae</taxon>
        <taxon>Kutzneria</taxon>
    </lineage>
</organism>
<feature type="domain" description="Peptidase C14 caspase" evidence="1">
    <location>
        <begin position="5"/>
        <end position="252"/>
    </location>
</feature>
<dbReference type="Gene3D" id="3.40.50.1460">
    <property type="match status" value="1"/>
</dbReference>
<dbReference type="RefSeq" id="WP_273942053.1">
    <property type="nucleotide sequence ID" value="NZ_CP097263.1"/>
</dbReference>
<dbReference type="PANTHER" id="PTHR48104">
    <property type="entry name" value="METACASPASE-4"/>
    <property type="match status" value="1"/>
</dbReference>
<dbReference type="InterPro" id="IPR029030">
    <property type="entry name" value="Caspase-like_dom_sf"/>
</dbReference>
<dbReference type="PANTHER" id="PTHR48104:SF30">
    <property type="entry name" value="METACASPASE-1"/>
    <property type="match status" value="1"/>
</dbReference>
<comment type="caution">
    <text evidence="2">The sequence shown here is derived from an EMBL/GenBank/DDBJ whole genome shotgun (WGS) entry which is preliminary data.</text>
</comment>
<dbReference type="SUPFAM" id="SSF52129">
    <property type="entry name" value="Caspase-like"/>
    <property type="match status" value="1"/>
</dbReference>
<protein>
    <submittedName>
        <fullName evidence="2">Caspase domain-containing protein</fullName>
    </submittedName>
</protein>
<name>A0ABV6MNM7_9PSEU</name>
<dbReference type="Proteomes" id="UP001589810">
    <property type="component" value="Unassembled WGS sequence"/>
</dbReference>
<reference evidence="2 3" key="1">
    <citation type="submission" date="2024-09" db="EMBL/GenBank/DDBJ databases">
        <authorList>
            <person name="Sun Q."/>
            <person name="Mori K."/>
        </authorList>
    </citation>
    <scope>NUCLEOTIDE SEQUENCE [LARGE SCALE GENOMIC DNA]</scope>
    <source>
        <strain evidence="2 3">TBRC 1432</strain>
    </source>
</reference>
<accession>A0ABV6MNM7</accession>
<dbReference type="InterPro" id="IPR011600">
    <property type="entry name" value="Pept_C14_caspase"/>
</dbReference>
<evidence type="ECO:0000313" key="2">
    <source>
        <dbReference type="EMBL" id="MFC0541913.1"/>
    </source>
</evidence>